<proteinExistence type="inferred from homology"/>
<keyword evidence="6 10" id="KW-1133">Transmembrane helix</keyword>
<evidence type="ECO:0000313" key="12">
    <source>
        <dbReference type="Proteomes" id="UP001458880"/>
    </source>
</evidence>
<feature type="transmembrane region" description="Helical" evidence="10">
    <location>
        <begin position="221"/>
        <end position="243"/>
    </location>
</feature>
<keyword evidence="7 10" id="KW-0472">Membrane</keyword>
<dbReference type="Pfam" id="PF02949">
    <property type="entry name" value="7tm_6"/>
    <property type="match status" value="1"/>
</dbReference>
<keyword evidence="8 10" id="KW-0675">Receptor</keyword>
<dbReference type="GO" id="GO:0004984">
    <property type="term" value="F:olfactory receptor activity"/>
    <property type="evidence" value="ECO:0007669"/>
    <property type="project" value="InterPro"/>
</dbReference>
<accession>A0AAW1K066</accession>
<dbReference type="GO" id="GO:0005886">
    <property type="term" value="C:plasma membrane"/>
    <property type="evidence" value="ECO:0007669"/>
    <property type="project" value="UniProtKB-SubCell"/>
</dbReference>
<comment type="similarity">
    <text evidence="10">Belongs to the insect chemoreceptor superfamily. Heteromeric odorant receptor channel (TC 1.A.69) family.</text>
</comment>
<dbReference type="PANTHER" id="PTHR21137">
    <property type="entry name" value="ODORANT RECEPTOR"/>
    <property type="match status" value="1"/>
</dbReference>
<sequence>MIFRKKIRRFCQHIETHPFIPDRNRGGDIEFVYVGKAIRSCNIQGFVFYGLAVGTVVQLLCYAFTSPVRIKTIFDPITNMTTIKQTRALPFNCKLPFDTAQSPYFEIVSVTGTILGGSYGFSIGSMDAIICGIMCHIRAQLLILKECLRTFVERAVYLMKEDTKLSEFDSKMLETISKNVDDIVEIPSILQKYVRIAICQIIEHHQKVINLAKDTDDVFSLLMLTQFLFSLGILCFMLFQLSLTPVRSFHFFGMTCYLFLMLFQLYLYCYRGNEIIIHSHNITDEIFGSSWFLADVSTQKLLLTMMTRACRPIRMTAGKFVYLSLEAFMSIVRGSGSYFMVLKNTNAPRTD</sequence>
<evidence type="ECO:0000256" key="8">
    <source>
        <dbReference type="ARBA" id="ARBA00023170"/>
    </source>
</evidence>
<evidence type="ECO:0000256" key="4">
    <source>
        <dbReference type="ARBA" id="ARBA00022692"/>
    </source>
</evidence>
<name>A0AAW1K066_POPJA</name>
<reference evidence="11 12" key="1">
    <citation type="journal article" date="2024" name="BMC Genomics">
        <title>De novo assembly and annotation of Popillia japonica's genome with initial clues to its potential as an invasive pest.</title>
        <authorList>
            <person name="Cucini C."/>
            <person name="Boschi S."/>
            <person name="Funari R."/>
            <person name="Cardaioli E."/>
            <person name="Iannotti N."/>
            <person name="Marturano G."/>
            <person name="Paoli F."/>
            <person name="Bruttini M."/>
            <person name="Carapelli A."/>
            <person name="Frati F."/>
            <person name="Nardi F."/>
        </authorList>
    </citation>
    <scope>NUCLEOTIDE SEQUENCE [LARGE SCALE GENOMIC DNA]</scope>
    <source>
        <strain evidence="11">DMR45628</strain>
    </source>
</reference>
<dbReference type="PANTHER" id="PTHR21137:SF35">
    <property type="entry name" value="ODORANT RECEPTOR 19A-RELATED"/>
    <property type="match status" value="1"/>
</dbReference>
<evidence type="ECO:0000256" key="9">
    <source>
        <dbReference type="ARBA" id="ARBA00023224"/>
    </source>
</evidence>
<feature type="transmembrane region" description="Helical" evidence="10">
    <location>
        <begin position="46"/>
        <end position="65"/>
    </location>
</feature>
<evidence type="ECO:0000313" key="11">
    <source>
        <dbReference type="EMBL" id="KAK9710716.1"/>
    </source>
</evidence>
<evidence type="ECO:0000256" key="1">
    <source>
        <dbReference type="ARBA" id="ARBA00004651"/>
    </source>
</evidence>
<evidence type="ECO:0000256" key="5">
    <source>
        <dbReference type="ARBA" id="ARBA00022725"/>
    </source>
</evidence>
<dbReference type="AlphaFoldDB" id="A0AAW1K066"/>
<feature type="transmembrane region" description="Helical" evidence="10">
    <location>
        <begin position="320"/>
        <end position="341"/>
    </location>
</feature>
<evidence type="ECO:0000256" key="6">
    <source>
        <dbReference type="ARBA" id="ARBA00022989"/>
    </source>
</evidence>
<dbReference type="EMBL" id="JASPKY010000289">
    <property type="protein sequence ID" value="KAK9710716.1"/>
    <property type="molecule type" value="Genomic_DNA"/>
</dbReference>
<feature type="transmembrane region" description="Helical" evidence="10">
    <location>
        <begin position="249"/>
        <end position="269"/>
    </location>
</feature>
<dbReference type="Proteomes" id="UP001458880">
    <property type="component" value="Unassembled WGS sequence"/>
</dbReference>
<dbReference type="GO" id="GO:0005549">
    <property type="term" value="F:odorant binding"/>
    <property type="evidence" value="ECO:0007669"/>
    <property type="project" value="InterPro"/>
</dbReference>
<dbReference type="InterPro" id="IPR004117">
    <property type="entry name" value="7tm6_olfct_rcpt"/>
</dbReference>
<evidence type="ECO:0000256" key="2">
    <source>
        <dbReference type="ARBA" id="ARBA00022475"/>
    </source>
</evidence>
<keyword evidence="5 10" id="KW-0552">Olfaction</keyword>
<keyword evidence="12" id="KW-1185">Reference proteome</keyword>
<comment type="caution">
    <text evidence="11">The sequence shown here is derived from an EMBL/GenBank/DDBJ whole genome shotgun (WGS) entry which is preliminary data.</text>
</comment>
<evidence type="ECO:0000256" key="3">
    <source>
        <dbReference type="ARBA" id="ARBA00022606"/>
    </source>
</evidence>
<gene>
    <name evidence="11" type="ORF">QE152_g25887</name>
</gene>
<protein>
    <recommendedName>
        <fullName evidence="10">Odorant receptor</fullName>
    </recommendedName>
</protein>
<comment type="caution">
    <text evidence="10">Lacks conserved residue(s) required for the propagation of feature annotation.</text>
</comment>
<comment type="subcellular location">
    <subcellularLocation>
        <location evidence="1 10">Cell membrane</location>
        <topology evidence="1 10">Multi-pass membrane protein</topology>
    </subcellularLocation>
</comment>
<keyword evidence="2" id="KW-1003">Cell membrane</keyword>
<organism evidence="11 12">
    <name type="scientific">Popillia japonica</name>
    <name type="common">Japanese beetle</name>
    <dbReference type="NCBI Taxonomy" id="7064"/>
    <lineage>
        <taxon>Eukaryota</taxon>
        <taxon>Metazoa</taxon>
        <taxon>Ecdysozoa</taxon>
        <taxon>Arthropoda</taxon>
        <taxon>Hexapoda</taxon>
        <taxon>Insecta</taxon>
        <taxon>Pterygota</taxon>
        <taxon>Neoptera</taxon>
        <taxon>Endopterygota</taxon>
        <taxon>Coleoptera</taxon>
        <taxon>Polyphaga</taxon>
        <taxon>Scarabaeiformia</taxon>
        <taxon>Scarabaeidae</taxon>
        <taxon>Rutelinae</taxon>
        <taxon>Popillia</taxon>
    </lineage>
</organism>
<keyword evidence="4 10" id="KW-0812">Transmembrane</keyword>
<keyword evidence="3 10" id="KW-0716">Sensory transduction</keyword>
<evidence type="ECO:0000256" key="10">
    <source>
        <dbReference type="RuleBase" id="RU351113"/>
    </source>
</evidence>
<dbReference type="GO" id="GO:0007165">
    <property type="term" value="P:signal transduction"/>
    <property type="evidence" value="ECO:0007669"/>
    <property type="project" value="UniProtKB-KW"/>
</dbReference>
<keyword evidence="9 10" id="KW-0807">Transducer</keyword>
<evidence type="ECO:0000256" key="7">
    <source>
        <dbReference type="ARBA" id="ARBA00023136"/>
    </source>
</evidence>